<proteinExistence type="predicted"/>
<reference evidence="2" key="2">
    <citation type="journal article" date="2021" name="PeerJ">
        <title>Extensive microbial diversity within the chicken gut microbiome revealed by metagenomics and culture.</title>
        <authorList>
            <person name="Gilroy R."/>
            <person name="Ravi A."/>
            <person name="Getino M."/>
            <person name="Pursley I."/>
            <person name="Horton D.L."/>
            <person name="Alikhan N.F."/>
            <person name="Baker D."/>
            <person name="Gharbi K."/>
            <person name="Hall N."/>
            <person name="Watson M."/>
            <person name="Adriaenssens E.M."/>
            <person name="Foster-Nyarko E."/>
            <person name="Jarju S."/>
            <person name="Secka A."/>
            <person name="Antonio M."/>
            <person name="Oren A."/>
            <person name="Chaudhuri R.R."/>
            <person name="La Ragione R."/>
            <person name="Hildebrand F."/>
            <person name="Pallen M.J."/>
        </authorList>
    </citation>
    <scope>NUCLEOTIDE SEQUENCE</scope>
    <source>
        <strain evidence="2">10192</strain>
    </source>
</reference>
<protein>
    <submittedName>
        <fullName evidence="2">Uncharacterized protein</fullName>
    </submittedName>
</protein>
<accession>A0A9D9H0M4</accession>
<gene>
    <name evidence="2" type="ORF">IAC76_04360</name>
</gene>
<evidence type="ECO:0000313" key="2">
    <source>
        <dbReference type="EMBL" id="MBO8430598.1"/>
    </source>
</evidence>
<feature type="transmembrane region" description="Helical" evidence="1">
    <location>
        <begin position="29"/>
        <end position="47"/>
    </location>
</feature>
<dbReference type="AlphaFoldDB" id="A0A9D9H0M4"/>
<organism evidence="2 3">
    <name type="scientific">Candidatus Scatousia excrementipullorum</name>
    <dbReference type="NCBI Taxonomy" id="2840936"/>
    <lineage>
        <taxon>Bacteria</taxon>
        <taxon>Candidatus Scatousia</taxon>
    </lineage>
</organism>
<keyword evidence="1" id="KW-0812">Transmembrane</keyword>
<dbReference type="EMBL" id="JADIND010000092">
    <property type="protein sequence ID" value="MBO8430598.1"/>
    <property type="molecule type" value="Genomic_DNA"/>
</dbReference>
<feature type="transmembrane region" description="Helical" evidence="1">
    <location>
        <begin position="6"/>
        <end position="24"/>
    </location>
</feature>
<comment type="caution">
    <text evidence="2">The sequence shown here is derived from an EMBL/GenBank/DDBJ whole genome shotgun (WGS) entry which is preliminary data.</text>
</comment>
<sequence length="69" mass="7729">MDFTAILIGLGIIVALIIIGKIFAILTRIFFIIILVAAIAIGAFFWFNNNKETQQPALNQIYIENNLYA</sequence>
<name>A0A9D9H0M4_9BACT</name>
<keyword evidence="1" id="KW-1133">Transmembrane helix</keyword>
<evidence type="ECO:0000256" key="1">
    <source>
        <dbReference type="SAM" id="Phobius"/>
    </source>
</evidence>
<dbReference type="Proteomes" id="UP000823632">
    <property type="component" value="Unassembled WGS sequence"/>
</dbReference>
<evidence type="ECO:0000313" key="3">
    <source>
        <dbReference type="Proteomes" id="UP000823632"/>
    </source>
</evidence>
<keyword evidence="1" id="KW-0472">Membrane</keyword>
<reference evidence="2" key="1">
    <citation type="submission" date="2020-10" db="EMBL/GenBank/DDBJ databases">
        <authorList>
            <person name="Gilroy R."/>
        </authorList>
    </citation>
    <scope>NUCLEOTIDE SEQUENCE</scope>
    <source>
        <strain evidence="2">10192</strain>
    </source>
</reference>